<dbReference type="RefSeq" id="WP_187720054.1">
    <property type="nucleotide sequence ID" value="NZ_BAABBL010000004.1"/>
</dbReference>
<evidence type="ECO:0000313" key="3">
    <source>
        <dbReference type="EMBL" id="QNP54918.1"/>
    </source>
</evidence>
<proteinExistence type="predicted"/>
<dbReference type="AlphaFoldDB" id="A0A7H0H302"/>
<keyword evidence="2" id="KW-1133">Transmembrane helix</keyword>
<keyword evidence="2" id="KW-0812">Transmembrane</keyword>
<feature type="region of interest" description="Disordered" evidence="1">
    <location>
        <begin position="1"/>
        <end position="90"/>
    </location>
</feature>
<feature type="transmembrane region" description="Helical" evidence="2">
    <location>
        <begin position="95"/>
        <end position="117"/>
    </location>
</feature>
<dbReference type="EMBL" id="CP060789">
    <property type="protein sequence ID" value="QNP54918.1"/>
    <property type="molecule type" value="Genomic_DNA"/>
</dbReference>
<gene>
    <name evidence="3" type="ORF">H9L22_11565</name>
</gene>
<reference evidence="3 4" key="1">
    <citation type="submission" date="2020-08" db="EMBL/GenBank/DDBJ databases">
        <title>Genome sequence of Tessaracoccus defluvii JCM 17540T.</title>
        <authorList>
            <person name="Hyun D.-W."/>
            <person name="Bae J.-W."/>
        </authorList>
    </citation>
    <scope>NUCLEOTIDE SEQUENCE [LARGE SCALE GENOMIC DNA]</scope>
    <source>
        <strain evidence="3 4">JCM 17540</strain>
    </source>
</reference>
<evidence type="ECO:0000256" key="2">
    <source>
        <dbReference type="SAM" id="Phobius"/>
    </source>
</evidence>
<feature type="region of interest" description="Disordered" evidence="1">
    <location>
        <begin position="121"/>
        <end position="171"/>
    </location>
</feature>
<feature type="compositionally biased region" description="Low complexity" evidence="1">
    <location>
        <begin position="31"/>
        <end position="64"/>
    </location>
</feature>
<evidence type="ECO:0000313" key="4">
    <source>
        <dbReference type="Proteomes" id="UP000516117"/>
    </source>
</evidence>
<keyword evidence="2" id="KW-0472">Membrane</keyword>
<accession>A0A7H0H302</accession>
<sequence>MSNDNWNGGNPPPPQGGYPQGGYPNQPPQGYPQQGYPQQPQGGYPQQPQGGYPQQGGYPNQGHPQQPPQGYGGQPPQQGYGGQAYGQPQPPKKSMLPWIIVGALLLVGIIGVIIFVLTSGDDTDTSSQTAVPTAAGSEPAPDPSVPAPEESVSAPAPDPEPEPSATESDLAPEDFPVLSREDLPERVGDFSLQGTGFVFSYVRDGKETDMITPLATGEPGRPEDWGMPPGEALLDGRGGCSQLATYLLCTVDTQEFGGIMISTAGEVTLEEAQAVVVALGERHP</sequence>
<organism evidence="3 4">
    <name type="scientific">Tessaracoccus defluvii</name>
    <dbReference type="NCBI Taxonomy" id="1285901"/>
    <lineage>
        <taxon>Bacteria</taxon>
        <taxon>Bacillati</taxon>
        <taxon>Actinomycetota</taxon>
        <taxon>Actinomycetes</taxon>
        <taxon>Propionibacteriales</taxon>
        <taxon>Propionibacteriaceae</taxon>
        <taxon>Tessaracoccus</taxon>
    </lineage>
</organism>
<keyword evidence="4" id="KW-1185">Reference proteome</keyword>
<dbReference type="KEGG" id="tdf:H9L22_11565"/>
<protein>
    <submittedName>
        <fullName evidence="3">Uncharacterized protein</fullName>
    </submittedName>
</protein>
<evidence type="ECO:0000256" key="1">
    <source>
        <dbReference type="SAM" id="MobiDB-lite"/>
    </source>
</evidence>
<dbReference type="Proteomes" id="UP000516117">
    <property type="component" value="Chromosome"/>
</dbReference>
<name>A0A7H0H302_9ACTN</name>